<dbReference type="GO" id="GO:0046654">
    <property type="term" value="P:tetrahydrofolate biosynthetic process"/>
    <property type="evidence" value="ECO:0007669"/>
    <property type="project" value="UniProtKB-UniRule"/>
</dbReference>
<evidence type="ECO:0000313" key="9">
    <source>
        <dbReference type="Proteomes" id="UP000199226"/>
    </source>
</evidence>
<dbReference type="GO" id="GO:0046656">
    <property type="term" value="P:folic acid biosynthetic process"/>
    <property type="evidence" value="ECO:0007669"/>
    <property type="project" value="UniProtKB-UniRule"/>
</dbReference>
<proteinExistence type="inferred from homology"/>
<dbReference type="SMART" id="SM00905">
    <property type="entry name" value="FolB"/>
    <property type="match status" value="1"/>
</dbReference>
<comment type="function">
    <text evidence="6">Catalyzes the conversion of 7,8-dihydroneopterin to 6-hydroxymethyl-7,8-dihydropterin.</text>
</comment>
<dbReference type="SUPFAM" id="SSF55620">
    <property type="entry name" value="Tetrahydrobiopterin biosynthesis enzymes-like"/>
    <property type="match status" value="1"/>
</dbReference>
<organism evidence="8 9">
    <name type="scientific">Daejeonella rubra</name>
    <dbReference type="NCBI Taxonomy" id="990371"/>
    <lineage>
        <taxon>Bacteria</taxon>
        <taxon>Pseudomonadati</taxon>
        <taxon>Bacteroidota</taxon>
        <taxon>Sphingobacteriia</taxon>
        <taxon>Sphingobacteriales</taxon>
        <taxon>Sphingobacteriaceae</taxon>
        <taxon>Daejeonella</taxon>
    </lineage>
</organism>
<evidence type="ECO:0000256" key="6">
    <source>
        <dbReference type="RuleBase" id="RU362079"/>
    </source>
</evidence>
<keyword evidence="4 6" id="KW-0289">Folate biosynthesis</keyword>
<dbReference type="RefSeq" id="WP_090697884.1">
    <property type="nucleotide sequence ID" value="NZ_FNHH01000001.1"/>
</dbReference>
<dbReference type="GO" id="GO:0005737">
    <property type="term" value="C:cytoplasm"/>
    <property type="evidence" value="ECO:0007669"/>
    <property type="project" value="TreeGrafter"/>
</dbReference>
<evidence type="ECO:0000256" key="1">
    <source>
        <dbReference type="ARBA" id="ARBA00001353"/>
    </source>
</evidence>
<dbReference type="AlphaFoldDB" id="A0A1G9M192"/>
<dbReference type="UniPathway" id="UPA00077">
    <property type="reaction ID" value="UER00154"/>
</dbReference>
<dbReference type="GO" id="GO:0004150">
    <property type="term" value="F:dihydroneopterin aldolase activity"/>
    <property type="evidence" value="ECO:0007669"/>
    <property type="project" value="UniProtKB-UniRule"/>
</dbReference>
<dbReference type="InterPro" id="IPR006156">
    <property type="entry name" value="Dihydroneopterin_aldolase"/>
</dbReference>
<dbReference type="Proteomes" id="UP000199226">
    <property type="component" value="Unassembled WGS sequence"/>
</dbReference>
<sequence>MGTISQKVSLEGVRFFSFHGFYPEEQVLGAEFILDIDTMLEVFDDGADELTNTVNYVRLFQIASEEMKIPRKLIETVAHGILERIRHEFLAVQYIRVSIRKMHPPMGAEVRNSAIELIFKR</sequence>
<keyword evidence="9" id="KW-1185">Reference proteome</keyword>
<evidence type="ECO:0000256" key="2">
    <source>
        <dbReference type="ARBA" id="ARBA00005013"/>
    </source>
</evidence>
<feature type="domain" description="Dihydroneopterin aldolase/epimerase" evidence="7">
    <location>
        <begin position="8"/>
        <end position="119"/>
    </location>
</feature>
<evidence type="ECO:0000256" key="4">
    <source>
        <dbReference type="ARBA" id="ARBA00022909"/>
    </source>
</evidence>
<comment type="catalytic activity">
    <reaction evidence="1 6">
        <text>7,8-dihydroneopterin = 6-hydroxymethyl-7,8-dihydropterin + glycolaldehyde</text>
        <dbReference type="Rhea" id="RHEA:10540"/>
        <dbReference type="ChEBI" id="CHEBI:17001"/>
        <dbReference type="ChEBI" id="CHEBI:17071"/>
        <dbReference type="ChEBI" id="CHEBI:44841"/>
        <dbReference type="EC" id="4.1.2.25"/>
    </reaction>
</comment>
<name>A0A1G9M192_9SPHI</name>
<comment type="similarity">
    <text evidence="3 6">Belongs to the DHNA family.</text>
</comment>
<keyword evidence="5 6" id="KW-0456">Lyase</keyword>
<evidence type="ECO:0000256" key="5">
    <source>
        <dbReference type="ARBA" id="ARBA00023239"/>
    </source>
</evidence>
<protein>
    <recommendedName>
        <fullName evidence="6">7,8-dihydroneopterin aldolase</fullName>
        <ecNumber evidence="6">4.1.2.25</ecNumber>
    </recommendedName>
</protein>
<reference evidence="9" key="1">
    <citation type="submission" date="2016-10" db="EMBL/GenBank/DDBJ databases">
        <authorList>
            <person name="Varghese N."/>
            <person name="Submissions S."/>
        </authorList>
    </citation>
    <scope>NUCLEOTIDE SEQUENCE [LARGE SCALE GENOMIC DNA]</scope>
    <source>
        <strain evidence="9">DSM 24536</strain>
    </source>
</reference>
<gene>
    <name evidence="8" type="ORF">SAMN05421813_101185</name>
</gene>
<dbReference type="NCBIfam" id="TIGR00525">
    <property type="entry name" value="folB"/>
    <property type="match status" value="1"/>
</dbReference>
<dbReference type="InterPro" id="IPR006157">
    <property type="entry name" value="FolB_dom"/>
</dbReference>
<dbReference type="Pfam" id="PF02152">
    <property type="entry name" value="FolB"/>
    <property type="match status" value="1"/>
</dbReference>
<dbReference type="STRING" id="990371.SAMN05421813_101185"/>
<accession>A0A1G9M192</accession>
<dbReference type="NCBIfam" id="TIGR00526">
    <property type="entry name" value="folB_dom"/>
    <property type="match status" value="1"/>
</dbReference>
<dbReference type="PANTHER" id="PTHR42844">
    <property type="entry name" value="DIHYDRONEOPTERIN ALDOLASE 1-RELATED"/>
    <property type="match status" value="1"/>
</dbReference>
<evidence type="ECO:0000259" key="7">
    <source>
        <dbReference type="SMART" id="SM00905"/>
    </source>
</evidence>
<dbReference type="PANTHER" id="PTHR42844:SF1">
    <property type="entry name" value="DIHYDRONEOPTERIN ALDOLASE 1-RELATED"/>
    <property type="match status" value="1"/>
</dbReference>
<dbReference type="InterPro" id="IPR043133">
    <property type="entry name" value="GTP-CH-I_C/QueF"/>
</dbReference>
<evidence type="ECO:0000313" key="8">
    <source>
        <dbReference type="EMBL" id="SDL68030.1"/>
    </source>
</evidence>
<dbReference type="OrthoDB" id="9803748at2"/>
<comment type="pathway">
    <text evidence="2 6">Cofactor biosynthesis; tetrahydrofolate biosynthesis; 2-amino-4-hydroxy-6-hydroxymethyl-7,8-dihydropteridine diphosphate from 7,8-dihydroneopterin triphosphate: step 3/4.</text>
</comment>
<evidence type="ECO:0000256" key="3">
    <source>
        <dbReference type="ARBA" id="ARBA00005708"/>
    </source>
</evidence>
<dbReference type="EMBL" id="FNHH01000001">
    <property type="protein sequence ID" value="SDL68030.1"/>
    <property type="molecule type" value="Genomic_DNA"/>
</dbReference>
<dbReference type="EC" id="4.1.2.25" evidence="6"/>
<dbReference type="Gene3D" id="3.30.1130.10">
    <property type="match status" value="1"/>
</dbReference>